<dbReference type="EMBL" id="ML769439">
    <property type="protein sequence ID" value="KAE9402049.1"/>
    <property type="molecule type" value="Genomic_DNA"/>
</dbReference>
<evidence type="ECO:0000313" key="3">
    <source>
        <dbReference type="EMBL" id="KAE9402049.1"/>
    </source>
</evidence>
<sequence length="356" mass="37736">MAIQTLVPPRKANFTLDGTLASTFTHTPDTSTSAPDFYFNESALAFSKTGMKNISHQMVISTSGLNSNFYLNFDYALYTFPDPAVTTTSSSATSTSTSTTTASSTSSSSSSTPIGAIVGGAIGGLAALVALVAGLLFCYRRKYPKEKHHEDDPNSVFHREIDPFILPAPGPISAAVESSFTDNPSRPASTHPSAFPSSSGRSMITSMVPSTAGLGVGTTAASSALSPLAMATDSKSALRVQRQQELERQMQQIQHQMLDLQNEAAERNFDIGGANGSTVNLNSSQSRATSVRRSVRSPDGTEKSEDVSHLKAQIQAMSEHIAILQDQRDNSEWAQGISDEPPPGYSPAAPSPVQVR</sequence>
<evidence type="ECO:0000256" key="2">
    <source>
        <dbReference type="SAM" id="Phobius"/>
    </source>
</evidence>
<keyword evidence="2" id="KW-1133">Transmembrane helix</keyword>
<organism evidence="3 4">
    <name type="scientific">Gymnopus androsaceus JB14</name>
    <dbReference type="NCBI Taxonomy" id="1447944"/>
    <lineage>
        <taxon>Eukaryota</taxon>
        <taxon>Fungi</taxon>
        <taxon>Dikarya</taxon>
        <taxon>Basidiomycota</taxon>
        <taxon>Agaricomycotina</taxon>
        <taxon>Agaricomycetes</taxon>
        <taxon>Agaricomycetidae</taxon>
        <taxon>Agaricales</taxon>
        <taxon>Marasmiineae</taxon>
        <taxon>Omphalotaceae</taxon>
        <taxon>Gymnopus</taxon>
    </lineage>
</organism>
<feature type="region of interest" description="Disordered" evidence="1">
    <location>
        <begin position="177"/>
        <end position="201"/>
    </location>
</feature>
<keyword evidence="2" id="KW-0812">Transmembrane</keyword>
<dbReference type="OrthoDB" id="2758521at2759"/>
<gene>
    <name evidence="3" type="ORF">BT96DRAFT_570319</name>
</gene>
<feature type="transmembrane region" description="Helical" evidence="2">
    <location>
        <begin position="114"/>
        <end position="139"/>
    </location>
</feature>
<feature type="region of interest" description="Disordered" evidence="1">
    <location>
        <begin position="273"/>
        <end position="308"/>
    </location>
</feature>
<keyword evidence="2" id="KW-0472">Membrane</keyword>
<reference evidence="3" key="1">
    <citation type="journal article" date="2019" name="Environ. Microbiol.">
        <title>Fungal ecological strategies reflected in gene transcription - a case study of two litter decomposers.</title>
        <authorList>
            <person name="Barbi F."/>
            <person name="Kohler A."/>
            <person name="Barry K."/>
            <person name="Baskaran P."/>
            <person name="Daum C."/>
            <person name="Fauchery L."/>
            <person name="Ihrmark K."/>
            <person name="Kuo A."/>
            <person name="LaButti K."/>
            <person name="Lipzen A."/>
            <person name="Morin E."/>
            <person name="Grigoriev I.V."/>
            <person name="Henrissat B."/>
            <person name="Lindahl B."/>
            <person name="Martin F."/>
        </authorList>
    </citation>
    <scope>NUCLEOTIDE SEQUENCE</scope>
    <source>
        <strain evidence="3">JB14</strain>
    </source>
</reference>
<evidence type="ECO:0000313" key="4">
    <source>
        <dbReference type="Proteomes" id="UP000799118"/>
    </source>
</evidence>
<evidence type="ECO:0000256" key="1">
    <source>
        <dbReference type="SAM" id="MobiDB-lite"/>
    </source>
</evidence>
<name>A0A6A4HUC6_9AGAR</name>
<proteinExistence type="predicted"/>
<keyword evidence="4" id="KW-1185">Reference proteome</keyword>
<feature type="compositionally biased region" description="Low complexity" evidence="1">
    <location>
        <begin position="283"/>
        <end position="292"/>
    </location>
</feature>
<protein>
    <recommendedName>
        <fullName evidence="5">Mid2 domain-containing protein</fullName>
    </recommendedName>
</protein>
<feature type="region of interest" description="Disordered" evidence="1">
    <location>
        <begin position="324"/>
        <end position="356"/>
    </location>
</feature>
<dbReference type="Proteomes" id="UP000799118">
    <property type="component" value="Unassembled WGS sequence"/>
</dbReference>
<feature type="region of interest" description="Disordered" evidence="1">
    <location>
        <begin position="87"/>
        <end position="111"/>
    </location>
</feature>
<dbReference type="AlphaFoldDB" id="A0A6A4HUC6"/>
<feature type="compositionally biased region" description="Basic and acidic residues" evidence="1">
    <location>
        <begin position="299"/>
        <end position="308"/>
    </location>
</feature>
<evidence type="ECO:0008006" key="5">
    <source>
        <dbReference type="Google" id="ProtNLM"/>
    </source>
</evidence>
<accession>A0A6A4HUC6</accession>
<feature type="compositionally biased region" description="Low complexity" evidence="1">
    <location>
        <begin position="346"/>
        <end position="356"/>
    </location>
</feature>